<feature type="region of interest" description="Disordered" evidence="5">
    <location>
        <begin position="505"/>
        <end position="564"/>
    </location>
</feature>
<keyword evidence="2" id="KW-0677">Repeat</keyword>
<feature type="compositionally biased region" description="Basic and acidic residues" evidence="5">
    <location>
        <begin position="517"/>
        <end position="564"/>
    </location>
</feature>
<dbReference type="InterPro" id="IPR027417">
    <property type="entry name" value="P-loop_NTPase"/>
</dbReference>
<evidence type="ECO:0000313" key="7">
    <source>
        <dbReference type="EMBL" id="ACZ85394.1"/>
    </source>
</evidence>
<dbReference type="SUPFAM" id="SSF52540">
    <property type="entry name" value="P-loop containing nucleoside triphosphate hydrolases"/>
    <property type="match status" value="2"/>
</dbReference>
<gene>
    <name evidence="7" type="ordered locus">Sros_2416</name>
</gene>
<dbReference type="PANTHER" id="PTHR43790">
    <property type="entry name" value="CARBOHYDRATE TRANSPORT ATP-BINDING PROTEIN MG119-RELATED"/>
    <property type="match status" value="1"/>
</dbReference>
<dbReference type="EMBL" id="CP001814">
    <property type="protein sequence ID" value="ACZ85394.1"/>
    <property type="molecule type" value="Genomic_DNA"/>
</dbReference>
<reference evidence="7 8" key="1">
    <citation type="journal article" date="2010" name="Stand. Genomic Sci.">
        <title>Complete genome sequence of Streptosporangium roseum type strain (NI 9100).</title>
        <authorList>
            <person name="Nolan M."/>
            <person name="Sikorski J."/>
            <person name="Jando M."/>
            <person name="Lucas S."/>
            <person name="Lapidus A."/>
            <person name="Glavina Del Rio T."/>
            <person name="Chen F."/>
            <person name="Tice H."/>
            <person name="Pitluck S."/>
            <person name="Cheng J.F."/>
            <person name="Chertkov O."/>
            <person name="Sims D."/>
            <person name="Meincke L."/>
            <person name="Brettin T."/>
            <person name="Han C."/>
            <person name="Detter J.C."/>
            <person name="Bruce D."/>
            <person name="Goodwin L."/>
            <person name="Land M."/>
            <person name="Hauser L."/>
            <person name="Chang Y.J."/>
            <person name="Jeffries C.D."/>
            <person name="Ivanova N."/>
            <person name="Mavromatis K."/>
            <person name="Mikhailova N."/>
            <person name="Chen A."/>
            <person name="Palaniappan K."/>
            <person name="Chain P."/>
            <person name="Rohde M."/>
            <person name="Goker M."/>
            <person name="Bristow J."/>
            <person name="Eisen J.A."/>
            <person name="Markowitz V."/>
            <person name="Hugenholtz P."/>
            <person name="Kyrpides N.C."/>
            <person name="Klenk H.P."/>
        </authorList>
    </citation>
    <scope>NUCLEOTIDE SEQUENCE [LARGE SCALE GENOMIC DNA]</scope>
    <source>
        <strain evidence="8">ATCC 12428 / DSM 43021 / JCM 3005 / NI 9100</strain>
    </source>
</reference>
<evidence type="ECO:0000256" key="4">
    <source>
        <dbReference type="ARBA" id="ARBA00022840"/>
    </source>
</evidence>
<dbReference type="Proteomes" id="UP000002029">
    <property type="component" value="Chromosome"/>
</dbReference>
<dbReference type="GO" id="GO:0005524">
    <property type="term" value="F:ATP binding"/>
    <property type="evidence" value="ECO:0007669"/>
    <property type="project" value="UniProtKB-KW"/>
</dbReference>
<dbReference type="Gene3D" id="3.40.50.300">
    <property type="entry name" value="P-loop containing nucleotide triphosphate hydrolases"/>
    <property type="match status" value="2"/>
</dbReference>
<name>D2B1C9_STRRD</name>
<keyword evidence="8" id="KW-1185">Reference proteome</keyword>
<dbReference type="InterPro" id="IPR017871">
    <property type="entry name" value="ABC_transporter-like_CS"/>
</dbReference>
<dbReference type="SMART" id="SM00382">
    <property type="entry name" value="AAA"/>
    <property type="match status" value="2"/>
</dbReference>
<feature type="domain" description="ABC transporter" evidence="6">
    <location>
        <begin position="28"/>
        <end position="267"/>
    </location>
</feature>
<dbReference type="PROSITE" id="PS00211">
    <property type="entry name" value="ABC_TRANSPORTER_1"/>
    <property type="match status" value="1"/>
</dbReference>
<evidence type="ECO:0000256" key="2">
    <source>
        <dbReference type="ARBA" id="ARBA00022737"/>
    </source>
</evidence>
<feature type="domain" description="ABC transporter" evidence="6">
    <location>
        <begin position="284"/>
        <end position="507"/>
    </location>
</feature>
<sequence>MHVHNLPAEPFAAPRGADRGSSDRQPVVVARHVAKTYGRTRALAGVDLEVRAGEVLGLVGHNGAGKSTLMRVLAGLEACDEGTVTVRGRETSGEAGPRAAEFRGVRMAYQETSLCPDLTVAENIWVSSRHCLPRLGWRRAASDAVRRRLGEMFPGHGVAPGDRVEDLSLAQRQMVEIARAGLVDRLDLLILDEPTESLGPDAARSLYDYVRGLTAGGVAVLLISHRIREILSVADRVAVLRDGAVIADRPAAGLGEHDVLTLMGAQVADRAGSEPAAAPAGEPADRPVMAELRGATGSGLHDVSVRVGAGEVVGLAGLAGQGQQEVLERLWRPARRDTRVHGSRAYVPGDRQRSGVLPLWTVAENLIVTAMRGIARHGLRRPAEERAAVRNWVERLSIRGGPDAAMTELSGGNQQKVIVARAFASTADLVLLDDPFRGVDVHTKTDLYQLIRQEAAQGRSVVWYSSENAEMAHCDRVYVFRAGRVVAELAGEEISEEQIIAVSFAESDGARSGPPAESRDTRSRPSAEPDGARNRPDGARNRSDGERNRPDRARNRPDGEQSHE</sequence>
<dbReference type="CDD" id="cd03215">
    <property type="entry name" value="ABC_Carb_Monos_II"/>
    <property type="match status" value="1"/>
</dbReference>
<dbReference type="GO" id="GO:0016887">
    <property type="term" value="F:ATP hydrolysis activity"/>
    <property type="evidence" value="ECO:0007669"/>
    <property type="project" value="InterPro"/>
</dbReference>
<evidence type="ECO:0000256" key="5">
    <source>
        <dbReference type="SAM" id="MobiDB-lite"/>
    </source>
</evidence>
<organism evidence="7 8">
    <name type="scientific">Streptosporangium roseum (strain ATCC 12428 / DSM 43021 / JCM 3005 / KCTC 9067 / NCIMB 10171 / NRRL 2505 / NI 9100)</name>
    <dbReference type="NCBI Taxonomy" id="479432"/>
    <lineage>
        <taxon>Bacteria</taxon>
        <taxon>Bacillati</taxon>
        <taxon>Actinomycetota</taxon>
        <taxon>Actinomycetes</taxon>
        <taxon>Streptosporangiales</taxon>
        <taxon>Streptosporangiaceae</taxon>
        <taxon>Streptosporangium</taxon>
    </lineage>
</organism>
<dbReference type="eggNOG" id="COG1129">
    <property type="taxonomic scope" value="Bacteria"/>
</dbReference>
<dbReference type="InterPro" id="IPR003439">
    <property type="entry name" value="ABC_transporter-like_ATP-bd"/>
</dbReference>
<evidence type="ECO:0000256" key="1">
    <source>
        <dbReference type="ARBA" id="ARBA00022448"/>
    </source>
</evidence>
<dbReference type="STRING" id="479432.Sros_2416"/>
<keyword evidence="3" id="KW-0547">Nucleotide-binding</keyword>
<dbReference type="RefSeq" id="WP_012889139.1">
    <property type="nucleotide sequence ID" value="NC_013595.1"/>
</dbReference>
<dbReference type="OrthoDB" id="9805029at2"/>
<dbReference type="KEGG" id="sro:Sros_2416"/>
<dbReference type="InterPro" id="IPR003593">
    <property type="entry name" value="AAA+_ATPase"/>
</dbReference>
<evidence type="ECO:0000256" key="3">
    <source>
        <dbReference type="ARBA" id="ARBA00022741"/>
    </source>
</evidence>
<evidence type="ECO:0000259" key="6">
    <source>
        <dbReference type="PROSITE" id="PS50893"/>
    </source>
</evidence>
<dbReference type="CDD" id="cd03216">
    <property type="entry name" value="ABC_Carb_Monos_I"/>
    <property type="match status" value="1"/>
</dbReference>
<keyword evidence="1" id="KW-0813">Transport</keyword>
<dbReference type="PROSITE" id="PS50893">
    <property type="entry name" value="ABC_TRANSPORTER_2"/>
    <property type="match status" value="2"/>
</dbReference>
<keyword evidence="4" id="KW-0067">ATP-binding</keyword>
<feature type="region of interest" description="Disordered" evidence="5">
    <location>
        <begin position="1"/>
        <end position="25"/>
    </location>
</feature>
<proteinExistence type="predicted"/>
<dbReference type="Pfam" id="PF00005">
    <property type="entry name" value="ABC_tran"/>
    <property type="match status" value="2"/>
</dbReference>
<evidence type="ECO:0000313" key="8">
    <source>
        <dbReference type="Proteomes" id="UP000002029"/>
    </source>
</evidence>
<dbReference type="InterPro" id="IPR050107">
    <property type="entry name" value="ABC_carbohydrate_import_ATPase"/>
</dbReference>
<dbReference type="AlphaFoldDB" id="D2B1C9"/>
<accession>D2B1C9</accession>
<dbReference type="PANTHER" id="PTHR43790:SF9">
    <property type="entry name" value="GALACTOFURANOSE TRANSPORTER ATP-BINDING PROTEIN YTFR"/>
    <property type="match status" value="1"/>
</dbReference>
<dbReference type="HOGENOM" id="CLU_000604_92_3_11"/>
<protein>
    <submittedName>
        <fullName evidence="7">ABC transporter related protein</fullName>
    </submittedName>
</protein>